<dbReference type="EMBL" id="QFVR01000004">
    <property type="protein sequence ID" value="PWI26147.1"/>
    <property type="molecule type" value="Genomic_DNA"/>
</dbReference>
<keyword evidence="5" id="KW-1185">Reference proteome</keyword>
<reference evidence="4 5" key="1">
    <citation type="submission" date="2018-05" db="EMBL/GenBank/DDBJ databases">
        <title>Kurthia sibirica genome sequence.</title>
        <authorList>
            <person name="Maclea K.S."/>
            <person name="Goen A.E."/>
        </authorList>
    </citation>
    <scope>NUCLEOTIDE SEQUENCE [LARGE SCALE GENOMIC DNA]</scope>
    <source>
        <strain evidence="4 5">ATCC 49154</strain>
    </source>
</reference>
<evidence type="ECO:0000313" key="4">
    <source>
        <dbReference type="EMBL" id="PWI26147.1"/>
    </source>
</evidence>
<evidence type="ECO:0000259" key="3">
    <source>
        <dbReference type="Pfam" id="PF13349"/>
    </source>
</evidence>
<comment type="caution">
    <text evidence="4">The sequence shown here is derived from an EMBL/GenBank/DDBJ whole genome shotgun (WGS) entry which is preliminary data.</text>
</comment>
<evidence type="ECO:0000256" key="2">
    <source>
        <dbReference type="SAM" id="SignalP"/>
    </source>
</evidence>
<feature type="chain" id="PRO_5039310409" description="DUF4097 domain-containing protein" evidence="2">
    <location>
        <begin position="26"/>
        <end position="269"/>
    </location>
</feature>
<organism evidence="4 5">
    <name type="scientific">Kurthia sibirica</name>
    <dbReference type="NCBI Taxonomy" id="202750"/>
    <lineage>
        <taxon>Bacteria</taxon>
        <taxon>Bacillati</taxon>
        <taxon>Bacillota</taxon>
        <taxon>Bacilli</taxon>
        <taxon>Bacillales</taxon>
        <taxon>Caryophanaceae</taxon>
        <taxon>Kurthia</taxon>
    </lineage>
</organism>
<feature type="compositionally biased region" description="Polar residues" evidence="1">
    <location>
        <begin position="251"/>
        <end position="261"/>
    </location>
</feature>
<evidence type="ECO:0000256" key="1">
    <source>
        <dbReference type="SAM" id="MobiDB-lite"/>
    </source>
</evidence>
<protein>
    <recommendedName>
        <fullName evidence="3">DUF4097 domain-containing protein</fullName>
    </recommendedName>
</protein>
<dbReference type="PROSITE" id="PS51257">
    <property type="entry name" value="PROKAR_LIPOPROTEIN"/>
    <property type="match status" value="1"/>
</dbReference>
<dbReference type="Proteomes" id="UP000245938">
    <property type="component" value="Unassembled WGS sequence"/>
</dbReference>
<dbReference type="OrthoDB" id="9762883at2"/>
<proteinExistence type="predicted"/>
<name>A0A2U3ANP3_9BACL</name>
<dbReference type="RefSeq" id="WP_109305170.1">
    <property type="nucleotide sequence ID" value="NZ_BJUF01000008.1"/>
</dbReference>
<keyword evidence="2" id="KW-0732">Signal</keyword>
<sequence length="269" mass="29390">MKKIFKKMPTVIIMLSLVISISACTTNSDSQKKSTSFAEKNYAIDAKKIEQISLSAKGRTVEVIESTDKKIHIKYFENDKEFYEVHVTNKNELAMKLVTNKNWKDYVGLNTEKAHRIVQLAVPNGISSGIKIRTSKGNITLSDVNLDGAVEAITSNGMIEITDTKVNKHLKLETKNDDLVLSGVSAKNSIDATSSNGDIQVKKVAVEDALKLTTKNGDITGTIIGSYDAFSISSNASKGKNNLPENKKNGDTNLNVTTNNGDIHLELVE</sequence>
<dbReference type="Pfam" id="PF13349">
    <property type="entry name" value="DUF4097"/>
    <property type="match status" value="1"/>
</dbReference>
<feature type="signal peptide" evidence="2">
    <location>
        <begin position="1"/>
        <end position="25"/>
    </location>
</feature>
<gene>
    <name evidence="4" type="ORF">DEX24_04270</name>
</gene>
<accession>A0A2U3ANP3</accession>
<feature type="region of interest" description="Disordered" evidence="1">
    <location>
        <begin position="238"/>
        <end position="261"/>
    </location>
</feature>
<evidence type="ECO:0000313" key="5">
    <source>
        <dbReference type="Proteomes" id="UP000245938"/>
    </source>
</evidence>
<dbReference type="AlphaFoldDB" id="A0A2U3ANP3"/>
<feature type="domain" description="DUF4097" evidence="3">
    <location>
        <begin position="49"/>
        <end position="266"/>
    </location>
</feature>
<dbReference type="InterPro" id="IPR025164">
    <property type="entry name" value="Toastrack_DUF4097"/>
</dbReference>